<dbReference type="GO" id="GO:0004822">
    <property type="term" value="F:isoleucine-tRNA ligase activity"/>
    <property type="evidence" value="ECO:0007669"/>
    <property type="project" value="UniProtKB-EC"/>
</dbReference>
<evidence type="ECO:0000256" key="5">
    <source>
        <dbReference type="ARBA" id="ARBA00023146"/>
    </source>
</evidence>
<dbReference type="NCBIfam" id="TIGR00392">
    <property type="entry name" value="ileS"/>
    <property type="match status" value="1"/>
</dbReference>
<protein>
    <recommendedName>
        <fullName evidence="8">Isoleucine--tRNA ligase</fullName>
        <ecNumber evidence="8">6.1.1.5</ecNumber>
    </recommendedName>
    <alternativeName>
        <fullName evidence="8">Isoleucyl-tRNA synthetase</fullName>
        <shortName evidence="8">IleRS</shortName>
    </alternativeName>
</protein>
<dbReference type="CDD" id="cd00818">
    <property type="entry name" value="IleRS_core"/>
    <property type="match status" value="1"/>
</dbReference>
<reference evidence="11 12" key="1">
    <citation type="submission" date="2024-03" db="EMBL/GenBank/DDBJ databases">
        <title>Ignisphaera cupida sp. nov., a hyperthermophilic hydrolytic archaeon from a hot spring of Kamchatka, and proposal of Ignisphaeraceae fam. nov.</title>
        <authorList>
            <person name="Podosokorskaya O.A."/>
            <person name="Elcheninov A.G."/>
            <person name="Maltseva A.I."/>
            <person name="Zayulina K.S."/>
            <person name="Novikov A."/>
            <person name="Merkel A.Y."/>
        </authorList>
    </citation>
    <scope>NUCLEOTIDE SEQUENCE [LARGE SCALE GENOMIC DNA]</scope>
    <source>
        <strain evidence="11 12">38H-sp</strain>
    </source>
</reference>
<keyword evidence="1 8" id="KW-0436">Ligase</keyword>
<dbReference type="Pfam" id="PF00133">
    <property type="entry name" value="tRNA-synt_1"/>
    <property type="match status" value="1"/>
</dbReference>
<keyword evidence="8" id="KW-0963">Cytoplasm</keyword>
<dbReference type="Gene3D" id="3.40.50.620">
    <property type="entry name" value="HUPs"/>
    <property type="match status" value="2"/>
</dbReference>
<keyword evidence="4 8" id="KW-0648">Protein biosynthesis</keyword>
<feature type="binding site" evidence="8">
    <location>
        <position position="601"/>
    </location>
    <ligand>
        <name>ATP</name>
        <dbReference type="ChEBI" id="CHEBI:30616"/>
    </ligand>
</feature>
<dbReference type="SUPFAM" id="SSF47323">
    <property type="entry name" value="Anticodon-binding domain of a subclass of class I aminoacyl-tRNA synthetases"/>
    <property type="match status" value="2"/>
</dbReference>
<accession>A0ABU9UCF2</accession>
<dbReference type="InterPro" id="IPR002300">
    <property type="entry name" value="aa-tRNA-synth_Ia"/>
</dbReference>
<dbReference type="InterPro" id="IPR002301">
    <property type="entry name" value="Ile-tRNA-ligase"/>
</dbReference>
<keyword evidence="5 8" id="KW-0030">Aminoacyl-tRNA synthetase</keyword>
<dbReference type="SUPFAM" id="SSF50677">
    <property type="entry name" value="ValRS/IleRS/LeuRS editing domain"/>
    <property type="match status" value="1"/>
</dbReference>
<dbReference type="PANTHER" id="PTHR42780:SF1">
    <property type="entry name" value="ISOLEUCINE--TRNA LIGASE, CYTOPLASMIC"/>
    <property type="match status" value="1"/>
</dbReference>
<evidence type="ECO:0000256" key="1">
    <source>
        <dbReference type="ARBA" id="ARBA00022598"/>
    </source>
</evidence>
<comment type="similarity">
    <text evidence="8">Belongs to the class-I aminoacyl-tRNA synthetase family. IleS type 2 subfamily.</text>
</comment>
<dbReference type="InterPro" id="IPR014729">
    <property type="entry name" value="Rossmann-like_a/b/a_fold"/>
</dbReference>
<dbReference type="InterPro" id="IPR013155">
    <property type="entry name" value="M/V/L/I-tRNA-synth_anticd-bd"/>
</dbReference>
<dbReference type="EMBL" id="JBCHKQ010000003">
    <property type="protein sequence ID" value="MEM5948352.1"/>
    <property type="molecule type" value="Genomic_DNA"/>
</dbReference>
<comment type="caution">
    <text evidence="11">The sequence shown here is derived from an EMBL/GenBank/DDBJ whole genome shotgun (WGS) entry which is preliminary data.</text>
</comment>
<dbReference type="SUPFAM" id="SSF52374">
    <property type="entry name" value="Nucleotidylyl transferase"/>
    <property type="match status" value="1"/>
</dbReference>
<keyword evidence="3 8" id="KW-0067">ATP-binding</keyword>
<comment type="domain">
    <text evidence="8">IleRS has two distinct active sites: one for aminoacylation and one for editing. The misactivated valine is translocated from the active site to the editing site, which sterically excludes the correctly activated isoleucine. The single editing site contains two valyl binding pockets, one specific for each substrate (Val-AMP or Val-tRNA(Ile)).</text>
</comment>
<evidence type="ECO:0000259" key="10">
    <source>
        <dbReference type="Pfam" id="PF08264"/>
    </source>
</evidence>
<gene>
    <name evidence="8 11" type="primary">ileS</name>
    <name evidence="11" type="ORF">WKV44_07325</name>
</gene>
<dbReference type="RefSeq" id="WP_420069803.1">
    <property type="nucleotide sequence ID" value="NZ_JBCHKQ010000003.1"/>
</dbReference>
<comment type="subunit">
    <text evidence="8">Monomer.</text>
</comment>
<organism evidence="11 12">
    <name type="scientific">Rarispira pelagica</name>
    <dbReference type="NCBI Taxonomy" id="3141764"/>
    <lineage>
        <taxon>Bacteria</taxon>
        <taxon>Pseudomonadati</taxon>
        <taxon>Spirochaetota</taxon>
        <taxon>Spirochaetia</taxon>
        <taxon>Winmispirales</taxon>
        <taxon>Winmispiraceae</taxon>
        <taxon>Rarispira</taxon>
    </lineage>
</organism>
<evidence type="ECO:0000259" key="9">
    <source>
        <dbReference type="Pfam" id="PF00133"/>
    </source>
</evidence>
<evidence type="ECO:0000313" key="11">
    <source>
        <dbReference type="EMBL" id="MEM5948352.1"/>
    </source>
</evidence>
<comment type="catalytic activity">
    <reaction evidence="7 8">
        <text>tRNA(Ile) + L-isoleucine + ATP = L-isoleucyl-tRNA(Ile) + AMP + diphosphate</text>
        <dbReference type="Rhea" id="RHEA:11060"/>
        <dbReference type="Rhea" id="RHEA-COMP:9666"/>
        <dbReference type="Rhea" id="RHEA-COMP:9695"/>
        <dbReference type="ChEBI" id="CHEBI:30616"/>
        <dbReference type="ChEBI" id="CHEBI:33019"/>
        <dbReference type="ChEBI" id="CHEBI:58045"/>
        <dbReference type="ChEBI" id="CHEBI:78442"/>
        <dbReference type="ChEBI" id="CHEBI:78528"/>
        <dbReference type="ChEBI" id="CHEBI:456215"/>
        <dbReference type="EC" id="6.1.1.5"/>
    </reaction>
</comment>
<dbReference type="Gene3D" id="1.10.730.10">
    <property type="entry name" value="Isoleucyl-tRNA Synthetase, Domain 1"/>
    <property type="match status" value="1"/>
</dbReference>
<dbReference type="HAMAP" id="MF_02003">
    <property type="entry name" value="Ile_tRNA_synth_type2"/>
    <property type="match status" value="1"/>
</dbReference>
<feature type="domain" description="Methionyl/Valyl/Leucyl/Isoleucyl-tRNA synthetase anticodon-binding" evidence="10">
    <location>
        <begin position="684"/>
        <end position="833"/>
    </location>
</feature>
<evidence type="ECO:0000256" key="8">
    <source>
        <dbReference type="HAMAP-Rule" id="MF_02003"/>
    </source>
</evidence>
<evidence type="ECO:0000313" key="12">
    <source>
        <dbReference type="Proteomes" id="UP001466331"/>
    </source>
</evidence>
<evidence type="ECO:0000256" key="7">
    <source>
        <dbReference type="ARBA" id="ARBA00048359"/>
    </source>
</evidence>
<dbReference type="InterPro" id="IPR023586">
    <property type="entry name" value="Ile-tRNA-ligase_type2"/>
</dbReference>
<dbReference type="PANTHER" id="PTHR42780">
    <property type="entry name" value="SOLEUCYL-TRNA SYNTHETASE"/>
    <property type="match status" value="1"/>
</dbReference>
<keyword evidence="8" id="KW-0479">Metal-binding</keyword>
<dbReference type="InterPro" id="IPR033709">
    <property type="entry name" value="Anticodon_Ile_ABEc"/>
</dbReference>
<dbReference type="EC" id="6.1.1.5" evidence="8"/>
<dbReference type="CDD" id="cd07961">
    <property type="entry name" value="Anticodon_Ia_Ile_ABEc"/>
    <property type="match status" value="1"/>
</dbReference>
<comment type="function">
    <text evidence="6 8">Catalyzes the attachment of isoleucine to tRNA(Ile). As IleRS can inadvertently accommodate and process structurally similar amino acids such as valine, to avoid such errors it has two additional distinct tRNA(Ile)-dependent editing activities. One activity is designated as 'pretransfer' editing and involves the hydrolysis of activated Val-AMP. The other activity is designated 'posttransfer' editing and involves deacylation of mischarged Val-tRNA(Ile).</text>
</comment>
<evidence type="ECO:0000256" key="2">
    <source>
        <dbReference type="ARBA" id="ARBA00022741"/>
    </source>
</evidence>
<dbReference type="InterPro" id="IPR009080">
    <property type="entry name" value="tRNAsynth_Ia_anticodon-bd"/>
</dbReference>
<keyword evidence="12" id="KW-1185">Reference proteome</keyword>
<feature type="short sequence motif" description="'KMSKS' region" evidence="8">
    <location>
        <begin position="598"/>
        <end position="602"/>
    </location>
</feature>
<evidence type="ECO:0000256" key="6">
    <source>
        <dbReference type="ARBA" id="ARBA00025217"/>
    </source>
</evidence>
<proteinExistence type="inferred from homology"/>
<keyword evidence="8" id="KW-0862">Zinc</keyword>
<evidence type="ECO:0000256" key="3">
    <source>
        <dbReference type="ARBA" id="ARBA00022840"/>
    </source>
</evidence>
<dbReference type="InterPro" id="IPR009008">
    <property type="entry name" value="Val/Leu/Ile-tRNA-synth_edit"/>
</dbReference>
<evidence type="ECO:0000256" key="4">
    <source>
        <dbReference type="ARBA" id="ARBA00022917"/>
    </source>
</evidence>
<comment type="subcellular location">
    <subcellularLocation>
        <location evidence="8">Cytoplasm</location>
    </subcellularLocation>
</comment>
<dbReference type="PRINTS" id="PR00984">
    <property type="entry name" value="TRNASYNTHILE"/>
</dbReference>
<feature type="short sequence motif" description="'HIGH' region" evidence="8">
    <location>
        <begin position="48"/>
        <end position="58"/>
    </location>
</feature>
<comment type="cofactor">
    <cofactor evidence="8">
        <name>Zn(2+)</name>
        <dbReference type="ChEBI" id="CHEBI:29105"/>
    </cofactor>
</comment>
<feature type="domain" description="Aminoacyl-tRNA synthetase class Ia" evidence="9">
    <location>
        <begin position="18"/>
        <end position="636"/>
    </location>
</feature>
<dbReference type="Pfam" id="PF08264">
    <property type="entry name" value="Anticodon_1"/>
    <property type="match status" value="1"/>
</dbReference>
<name>A0ABU9UCF2_9SPIR</name>
<sequence>MYKPVDPRVSFPKMEEEVLEFWNKEKIFEKSVENRKNSDEFVFYDGPPFATGLPHFGHFVPGTVKDIIPRYQTMRGKRVERRFGWDCHGLPVEYEMEKELGISGKREIEDYGVDKFNESCRSIVLRYVKEWRQIVTRMGRWVDFDNDYKTMEPDYMETIWWVIKQLWEKGLLYEGYYILPYCPRCSTVLSNHELNLGGYKDVHDPAITVRFKLRDDNPRGWDNTYILAWTTTPWTLPSNLALALGPDIDYVRVKDGDDFYVLAKARLSAYYKSEEEYIVVDEFKGADLIGFDYEPLFPYFSELAENGAFKTREGDFVSTEDGTGIVHIAPGFGEDDYRILKDTGVPVVCPVDAEGCFTDEIPDYKGIFVKDADKEIIARLRGEGKLVKRDQYLHAYPHCWRCKSPLIYRAISSWFVAVEKFKDRMLAANEQIYWMPSHIKHGRFGKWLENARDWAISRNRYWGNPIPIWKCDSCGHMDCIGSREELKEKSGVWPDDLHKHYVDSITYTCSCGGTMKRVPEVLDCWFESGAMPYAQNHYPFENKEKFEKHFPADFICEGIDQTRGWFYTLVILSTALFDKPPFLNNITTGLVLAQDGKKMSKSERNYTDPKDVIDTFGADALRLFLMSSAVVRAEELRYSDDGVKEILKTVLIPLWNAYSFFVTYANIDGIKPSSAPKSVNNPLDIWILSESSKLVEDVTRELDRYDLVKAIEPIVAFVDSLNNWYIRRSRRRFWKSENDDDKVEAYDTLWTVLITLVKVAAPFVPFITEEIYRNLRTENMPISVHLCDWPVADSSMRDELLEKKMALVRKAVSLGRALRSEHSIKTRQPLKAIYLITREDEERKILLEMEEIIREELNVKDVVYRENEDDVVEYSAKPNYPVLGKKLGKKMKLAAEKIAALSTAEIKSILDGSVLSLDLDGEVLELGENEIVIHRSEKAGLKVLNEGTLTVALDTELTPELIREGIARDFIRAVQNMRKEKGLDVSDRIRLFYNAGSEVKEAVEDFRDYVSNETLAISIDFIDDKTELVSVTCGEQDCFIGLEKNEG</sequence>
<dbReference type="Proteomes" id="UP001466331">
    <property type="component" value="Unassembled WGS sequence"/>
</dbReference>
<dbReference type="Pfam" id="PF19302">
    <property type="entry name" value="DUF5915"/>
    <property type="match status" value="1"/>
</dbReference>
<keyword evidence="2 8" id="KW-0547">Nucleotide-binding</keyword>